<dbReference type="InterPro" id="IPR053905">
    <property type="entry name" value="EF-G-like_DII"/>
</dbReference>
<dbReference type="InterPro" id="IPR000795">
    <property type="entry name" value="T_Tr_GTP-bd_dom"/>
</dbReference>
<dbReference type="InterPro" id="IPR009000">
    <property type="entry name" value="Transl_B-barrel_sf"/>
</dbReference>
<dbReference type="FunCoup" id="A0A316YD03">
    <property type="interactions" value="405"/>
</dbReference>
<evidence type="ECO:0000256" key="1">
    <source>
        <dbReference type="ARBA" id="ARBA00007733"/>
    </source>
</evidence>
<dbReference type="SUPFAM" id="SSF50447">
    <property type="entry name" value="Translation proteins"/>
    <property type="match status" value="2"/>
</dbReference>
<dbReference type="InterPro" id="IPR005225">
    <property type="entry name" value="Small_GTP-bd"/>
</dbReference>
<keyword evidence="4" id="KW-0648">Protein biosynthesis</keyword>
<organism evidence="9 10">
    <name type="scientific">Acaromyces ingoldii</name>
    <dbReference type="NCBI Taxonomy" id="215250"/>
    <lineage>
        <taxon>Eukaryota</taxon>
        <taxon>Fungi</taxon>
        <taxon>Dikarya</taxon>
        <taxon>Basidiomycota</taxon>
        <taxon>Ustilaginomycotina</taxon>
        <taxon>Exobasidiomycetes</taxon>
        <taxon>Exobasidiales</taxon>
        <taxon>Cryptobasidiaceae</taxon>
        <taxon>Acaromyces</taxon>
    </lineage>
</organism>
<feature type="compositionally biased region" description="Basic and acidic residues" evidence="7">
    <location>
        <begin position="440"/>
        <end position="462"/>
    </location>
</feature>
<dbReference type="CDD" id="cd22249">
    <property type="entry name" value="UDM1_RNF168_RNF169-like"/>
    <property type="match status" value="1"/>
</dbReference>
<name>A0A316YD03_9BASI</name>
<protein>
    <recommendedName>
        <fullName evidence="8">Tr-type G domain-containing protein</fullName>
    </recommendedName>
</protein>
<dbReference type="FunFam" id="3.40.50.300:FF:000019">
    <property type="entry name" value="Translation initiation factor IF-2"/>
    <property type="match status" value="1"/>
</dbReference>
<dbReference type="InterPro" id="IPR023115">
    <property type="entry name" value="TIF_IF2_dom3"/>
</dbReference>
<feature type="region of interest" description="Disordered" evidence="7">
    <location>
        <begin position="1"/>
        <end position="38"/>
    </location>
</feature>
<keyword evidence="5" id="KW-0342">GTP-binding</keyword>
<dbReference type="Pfam" id="PF11987">
    <property type="entry name" value="IF-2"/>
    <property type="match status" value="1"/>
</dbReference>
<dbReference type="Pfam" id="PF22042">
    <property type="entry name" value="EF-G_D2"/>
    <property type="match status" value="1"/>
</dbReference>
<keyword evidence="2" id="KW-0396">Initiation factor</keyword>
<dbReference type="FunFam" id="3.40.50.10050:FF:000001">
    <property type="entry name" value="Translation initiation factor IF-2"/>
    <property type="match status" value="1"/>
</dbReference>
<dbReference type="CDD" id="cd03692">
    <property type="entry name" value="mtIF2_IVc"/>
    <property type="match status" value="1"/>
</dbReference>
<gene>
    <name evidence="9" type="ORF">FA10DRAFT_234900</name>
</gene>
<dbReference type="GO" id="GO:0003924">
    <property type="term" value="F:GTPase activity"/>
    <property type="evidence" value="ECO:0007669"/>
    <property type="project" value="InterPro"/>
</dbReference>
<evidence type="ECO:0000256" key="6">
    <source>
        <dbReference type="ARBA" id="ARBA00025162"/>
    </source>
</evidence>
<dbReference type="InterPro" id="IPR015760">
    <property type="entry name" value="TIF_IF2"/>
</dbReference>
<dbReference type="GO" id="GO:0005525">
    <property type="term" value="F:GTP binding"/>
    <property type="evidence" value="ECO:0007669"/>
    <property type="project" value="UniProtKB-KW"/>
</dbReference>
<evidence type="ECO:0000313" key="10">
    <source>
        <dbReference type="Proteomes" id="UP000245768"/>
    </source>
</evidence>
<dbReference type="FunFam" id="2.40.30.10:FF:000008">
    <property type="entry name" value="Translation initiation factor IF-2"/>
    <property type="match status" value="1"/>
</dbReference>
<dbReference type="InterPro" id="IPR027417">
    <property type="entry name" value="P-loop_NTPase"/>
</dbReference>
<dbReference type="InParanoid" id="A0A316YD03"/>
<evidence type="ECO:0000256" key="5">
    <source>
        <dbReference type="ARBA" id="ARBA00023134"/>
    </source>
</evidence>
<evidence type="ECO:0000313" key="9">
    <source>
        <dbReference type="EMBL" id="PWN87109.1"/>
    </source>
</evidence>
<reference evidence="9" key="1">
    <citation type="journal article" date="2018" name="Mol. Biol. Evol.">
        <title>Broad Genomic Sampling Reveals a Smut Pathogenic Ancestry of the Fungal Clade Ustilaginomycotina.</title>
        <authorList>
            <person name="Kijpornyongpan T."/>
            <person name="Mondo S.J."/>
            <person name="Barry K."/>
            <person name="Sandor L."/>
            <person name="Lee J."/>
            <person name="Lipzen A."/>
            <person name="Pangilinan J."/>
            <person name="LaButti K."/>
            <person name="Hainaut M."/>
            <person name="Henrissat B."/>
            <person name="Grigoriev I.V."/>
            <person name="Spatafora J.W."/>
            <person name="Aime M.C."/>
        </authorList>
    </citation>
    <scope>NUCLEOTIDE SEQUENCE [LARGE SCALE GENOMIC DNA]</scope>
    <source>
        <strain evidence="9">MCA 4198</strain>
    </source>
</reference>
<dbReference type="PANTHER" id="PTHR43381">
    <property type="entry name" value="TRANSLATION INITIATION FACTOR IF-2-RELATED"/>
    <property type="match status" value="1"/>
</dbReference>
<dbReference type="GO" id="GO:0003743">
    <property type="term" value="F:translation initiation factor activity"/>
    <property type="evidence" value="ECO:0007669"/>
    <property type="project" value="UniProtKB-KW"/>
</dbReference>
<keyword evidence="10" id="KW-1185">Reference proteome</keyword>
<dbReference type="NCBIfam" id="TIGR00231">
    <property type="entry name" value="small_GTP"/>
    <property type="match status" value="1"/>
</dbReference>
<dbReference type="EMBL" id="KZ819641">
    <property type="protein sequence ID" value="PWN87109.1"/>
    <property type="molecule type" value="Genomic_DNA"/>
</dbReference>
<evidence type="ECO:0000256" key="3">
    <source>
        <dbReference type="ARBA" id="ARBA00022741"/>
    </source>
</evidence>
<evidence type="ECO:0000259" key="8">
    <source>
        <dbReference type="PROSITE" id="PS51722"/>
    </source>
</evidence>
<dbReference type="PANTHER" id="PTHR43381:SF20">
    <property type="entry name" value="TRANSLATION INITIATION FACTOR IF-2, MITOCHONDRIAL"/>
    <property type="match status" value="1"/>
</dbReference>
<comment type="function">
    <text evidence="6">One of the essential components for the initiation of protein synthesis. Protects formylmethionyl-tRNA from spontaneous hydrolysis and promotes its binding to the 30S ribosomal subunits. Also involved in the hydrolysis of GTP during the formation of the 70S ribosomal complex.</text>
</comment>
<dbReference type="PRINTS" id="PR00315">
    <property type="entry name" value="ELONGATNFCT"/>
</dbReference>
<dbReference type="STRING" id="215250.A0A316YD03"/>
<dbReference type="GeneID" id="37040919"/>
<dbReference type="InterPro" id="IPR044145">
    <property type="entry name" value="IF2_II"/>
</dbReference>
<keyword evidence="3" id="KW-0547">Nucleotide-binding</keyword>
<dbReference type="PROSITE" id="PS51722">
    <property type="entry name" value="G_TR_2"/>
    <property type="match status" value="1"/>
</dbReference>
<sequence length="720" mass="76811">MKSVGGTGGQKARPESKAGKPAAKAPVPPPKEDRELPLPPFITVNSLAKAMGIKMKTLQGKMTGLGHTDVRPDLLLSFEEAEVILLEMDQFAVPMDASSSQAFDVYPRPPLSDSERAKAPLRPPIVTIMGHVDHGKTTLLDRLRSTSVAAGEAGGITQHIGAFSVPVGKKASSSSSGSQPRITFLDTPGHAAFSAMRSRGAQLTDIVVLVVAADDGVMPQTKEVIQVVDQLQSESRSSRASHGTVQLVVALNKVDKPEADVEKVKRDLLSAGVQLEDFGGDIPCVEISGKTGQGLDRLEETLLALSELAELRSEAVGAVEGLILESRVEKGRGNTATVLIKRGQVQVGDIIVAGTSFAKVKGLSDEGNRPQKSAGPGDAVLVMGWRSLPHAGDEVLGVVDQSGVGAELLAKKAVERRTRVEEQRKLSEDVVAVNEGRRIKAEEDEKRDREAFEQRQRAREARMQQAAGQGGANSAGTVDAVAAAATEEKQNAEAEDEMGAEARSKKQELRLVVKADFSGTVEAVLGAISGIGNADVCVKIVSSGVGEPNEGDIAMAQAVGKCEVIGFNVKPSKQILNLATKAHPTPVKVHCDSVIYRLMSHVSEQCAALLAPTVETRVNGEAVIAEVFNINLKGRHFRNVAGCRVTNGVLSRNSQVRVLRGDERKVIYEGKLDSLRQIKREVEEMRKGTECGLGFEGMWGAFEKGDIVQCIHNVEVPRKL</sequence>
<dbReference type="CDD" id="cd01887">
    <property type="entry name" value="IF2_eIF5B"/>
    <property type="match status" value="1"/>
</dbReference>
<dbReference type="Gene3D" id="2.40.30.10">
    <property type="entry name" value="Translation factors"/>
    <property type="match status" value="2"/>
</dbReference>
<comment type="similarity">
    <text evidence="1">Belongs to the TRAFAC class translation factor GTPase superfamily. Classic translation factor GTPase family. IF-2 subfamily.</text>
</comment>
<dbReference type="GO" id="GO:0005737">
    <property type="term" value="C:cytoplasm"/>
    <property type="evidence" value="ECO:0007669"/>
    <property type="project" value="TreeGrafter"/>
</dbReference>
<dbReference type="SUPFAM" id="SSF52540">
    <property type="entry name" value="P-loop containing nucleoside triphosphate hydrolases"/>
    <property type="match status" value="1"/>
</dbReference>
<dbReference type="InterPro" id="IPR036925">
    <property type="entry name" value="TIF_IF2_dom3_sf"/>
</dbReference>
<proteinExistence type="inferred from homology"/>
<evidence type="ECO:0000256" key="2">
    <source>
        <dbReference type="ARBA" id="ARBA00022540"/>
    </source>
</evidence>
<dbReference type="Pfam" id="PF00009">
    <property type="entry name" value="GTP_EFTU"/>
    <property type="match status" value="1"/>
</dbReference>
<evidence type="ECO:0000256" key="4">
    <source>
        <dbReference type="ARBA" id="ARBA00022917"/>
    </source>
</evidence>
<dbReference type="SUPFAM" id="SSF52156">
    <property type="entry name" value="Initiation factor IF2/eIF5b, domain 3"/>
    <property type="match status" value="1"/>
</dbReference>
<feature type="domain" description="Tr-type G" evidence="8">
    <location>
        <begin position="121"/>
        <end position="312"/>
    </location>
</feature>
<evidence type="ECO:0000256" key="7">
    <source>
        <dbReference type="SAM" id="MobiDB-lite"/>
    </source>
</evidence>
<dbReference type="Gene3D" id="3.40.50.300">
    <property type="entry name" value="P-loop containing nucleotide triphosphate hydrolases"/>
    <property type="match status" value="1"/>
</dbReference>
<dbReference type="Gene3D" id="3.40.50.10050">
    <property type="entry name" value="Translation initiation factor IF- 2, domain 3"/>
    <property type="match status" value="1"/>
</dbReference>
<dbReference type="RefSeq" id="XP_025374307.1">
    <property type="nucleotide sequence ID" value="XM_025519003.1"/>
</dbReference>
<dbReference type="CDD" id="cd03702">
    <property type="entry name" value="IF2_mtIF2_II"/>
    <property type="match status" value="1"/>
</dbReference>
<dbReference type="AlphaFoldDB" id="A0A316YD03"/>
<accession>A0A316YD03</accession>
<dbReference type="Proteomes" id="UP000245768">
    <property type="component" value="Unassembled WGS sequence"/>
</dbReference>
<dbReference type="OrthoDB" id="361630at2759"/>
<feature type="region of interest" description="Disordered" evidence="7">
    <location>
        <begin position="440"/>
        <end position="477"/>
    </location>
</feature>